<name>A0AAC9IT47_9BURK</name>
<dbReference type="InterPro" id="IPR055270">
    <property type="entry name" value="Glyco_tran_10_C"/>
</dbReference>
<evidence type="ECO:0000259" key="1">
    <source>
        <dbReference type="Pfam" id="PF00852"/>
    </source>
</evidence>
<dbReference type="AlphaFoldDB" id="A0AAC9IT47"/>
<dbReference type="Pfam" id="PF00852">
    <property type="entry name" value="Glyco_transf_10"/>
    <property type="match status" value="1"/>
</dbReference>
<dbReference type="InterPro" id="IPR042574">
    <property type="entry name" value="FucT_N_sf"/>
</dbReference>
<proteinExistence type="predicted"/>
<organism evidence="2 3">
    <name type="scientific">Polynucleobacter asymbioticus</name>
    <dbReference type="NCBI Taxonomy" id="576611"/>
    <lineage>
        <taxon>Bacteria</taxon>
        <taxon>Pseudomonadati</taxon>
        <taxon>Pseudomonadota</taxon>
        <taxon>Betaproteobacteria</taxon>
        <taxon>Burkholderiales</taxon>
        <taxon>Burkholderiaceae</taxon>
        <taxon>Polynucleobacter</taxon>
    </lineage>
</organism>
<accession>A0AAC9IT47</accession>
<dbReference type="Gene3D" id="3.40.50.11660">
    <property type="entry name" value="Glycosyl transferase family 10, C-terminal domain"/>
    <property type="match status" value="1"/>
</dbReference>
<evidence type="ECO:0000313" key="2">
    <source>
        <dbReference type="EMBL" id="APC00427.1"/>
    </source>
</evidence>
<evidence type="ECO:0000313" key="3">
    <source>
        <dbReference type="Proteomes" id="UP000182060"/>
    </source>
</evidence>
<feature type="domain" description="Fucosyltransferase C-terminal" evidence="1">
    <location>
        <begin position="160"/>
        <end position="264"/>
    </location>
</feature>
<reference evidence="2" key="1">
    <citation type="journal article" date="2017" name="Appl. Environ. Microbiol.">
        <title>Microdiversification of a pelagic Polynucleobacter species is mainly driven by acquisition of genomic islands from a partially interspecific gene pool.</title>
        <authorList>
            <person name="Hoetzinger M."/>
            <person name="Hahn M.W."/>
            <person name="Jezberova J."/>
            <person name="Schmidt J."/>
            <person name="Koll U."/>
        </authorList>
    </citation>
    <scope>NUCLEOTIDE SEQUENCE</scope>
    <source>
        <strain evidence="2">MWH-RechtKol4</strain>
    </source>
</reference>
<protein>
    <recommendedName>
        <fullName evidence="1">Fucosyltransferase C-terminal domain-containing protein</fullName>
    </recommendedName>
</protein>
<dbReference type="Gene3D" id="3.40.50.11650">
    <property type="entry name" value="Glycosyl transferase family 10, N-terminal domain"/>
    <property type="match status" value="1"/>
</dbReference>
<sequence length="314" mass="35586">MKTIKIALLGTQHDYQQGLVPLIIGSLGYAIEWVKPAQANLVIYGAFYKPNSKPFRWLPKPLRPAAHLLHSQVSSRQYQPLTLFHTCESLRHDIFKTDYSISFDLGVQNSNHLRLPYWMELVDWSHEGIVGNTNPRYGELLSLKKMQAPLGDQFLGRPQKAAMITSHLLEPRKMLFEAVDKAIGVAGFGPHFNQDIKNHHQSNFEKRDLLQQFAFNLCPENHLYPGYYTEKIPESFLSGALPLSWVDANVCADFNPASFINLEPMAWENFEPLSALLQSKQQLAAFCDQPLILKQPSLANAKTFLAKVLEQALS</sequence>
<dbReference type="Proteomes" id="UP000182060">
    <property type="component" value="Chromosome"/>
</dbReference>
<dbReference type="SUPFAM" id="SSF53756">
    <property type="entry name" value="UDP-Glycosyltransferase/glycogen phosphorylase"/>
    <property type="match status" value="1"/>
</dbReference>
<gene>
    <name evidence="2" type="ORF">AOC25_01730</name>
</gene>
<dbReference type="EMBL" id="CP015017">
    <property type="protein sequence ID" value="APC00427.1"/>
    <property type="molecule type" value="Genomic_DNA"/>
</dbReference>
<dbReference type="InterPro" id="IPR038577">
    <property type="entry name" value="GT10-like_C_sf"/>
</dbReference>
<dbReference type="RefSeq" id="WP_071538657.1">
    <property type="nucleotide sequence ID" value="NZ_CP015016.1"/>
</dbReference>